<feature type="compositionally biased region" description="Polar residues" evidence="1">
    <location>
        <begin position="301"/>
        <end position="311"/>
    </location>
</feature>
<feature type="region of interest" description="Disordered" evidence="1">
    <location>
        <begin position="163"/>
        <end position="286"/>
    </location>
</feature>
<evidence type="ECO:0000313" key="2">
    <source>
        <dbReference type="EMBL" id="SCU70387.1"/>
    </source>
</evidence>
<protein>
    <recommendedName>
        <fullName evidence="4">Calmodulin</fullName>
    </recommendedName>
</protein>
<feature type="compositionally biased region" description="Polar residues" evidence="1">
    <location>
        <begin position="406"/>
        <end position="416"/>
    </location>
</feature>
<dbReference type="AlphaFoldDB" id="A0A1G4IDJ2"/>
<feature type="region of interest" description="Disordered" evidence="1">
    <location>
        <begin position="362"/>
        <end position="385"/>
    </location>
</feature>
<comment type="caution">
    <text evidence="2">The sequence shown here is derived from an EMBL/GenBank/DDBJ whole genome shotgun (WGS) entry which is preliminary data.</text>
</comment>
<name>A0A1G4IDJ2_TRYEQ</name>
<evidence type="ECO:0000313" key="3">
    <source>
        <dbReference type="Proteomes" id="UP000195570"/>
    </source>
</evidence>
<dbReference type="RefSeq" id="XP_067081213.1">
    <property type="nucleotide sequence ID" value="XM_067225112.1"/>
</dbReference>
<dbReference type="VEuPathDB" id="TriTrypDB:TEOVI_000196000"/>
<keyword evidence="3" id="KW-1185">Reference proteome</keyword>
<evidence type="ECO:0008006" key="4">
    <source>
        <dbReference type="Google" id="ProtNLM"/>
    </source>
</evidence>
<organism evidence="2 3">
    <name type="scientific">Trypanosoma equiperdum</name>
    <dbReference type="NCBI Taxonomy" id="5694"/>
    <lineage>
        <taxon>Eukaryota</taxon>
        <taxon>Discoba</taxon>
        <taxon>Euglenozoa</taxon>
        <taxon>Kinetoplastea</taxon>
        <taxon>Metakinetoplastina</taxon>
        <taxon>Trypanosomatida</taxon>
        <taxon>Trypanosomatidae</taxon>
        <taxon>Trypanosoma</taxon>
    </lineage>
</organism>
<dbReference type="SUPFAM" id="SSF47473">
    <property type="entry name" value="EF-hand"/>
    <property type="match status" value="1"/>
</dbReference>
<feature type="region of interest" description="Disordered" evidence="1">
    <location>
        <begin position="403"/>
        <end position="438"/>
    </location>
</feature>
<dbReference type="Proteomes" id="UP000195570">
    <property type="component" value="Unassembled WGS sequence"/>
</dbReference>
<sequence>MTASARGSGVIKAMAGDVFNTFHIVAPDGDAFIPPCFVMAAAHEMGYYPTAHYLQQVVSVTTGWCGRVTYPLFLQMCAMLEGTRALDDATIKCYRDAFDVRGNGELSRTEFRIILATSAASELTSCEAEAIIDFLDPHGTNIVKLRDLEELLMKCLAVDGEPVDPVVSSKRSSGRSRFMESSRISGQDFPPHSRSSGATDKGRKTVVAESKMSGDSSRARGAPPHATAPRSPSTSAVSEARQPLAEGRKREPSPLPGVLEGLVSSQERTSRGIAPPKTTAPSPCLSGAVTRATSVAHFESPPSQVVSTNPGYSPPPMEDAMESPYALNAYQQGSAEMPVGALHLDPHSTTAAFSAFPVARESTRGPEGTQEWPPGSSGFTGRTNETHTGWRVLSIPSLEEMRDVTTENSRVVSQRSNARHSGENMPSQDGAACRGSGRSVGTYTGSDMVCASLPNQRRPKSSPCCAMF</sequence>
<dbReference type="Gene3D" id="1.10.238.10">
    <property type="entry name" value="EF-hand"/>
    <property type="match status" value="1"/>
</dbReference>
<reference evidence="2" key="1">
    <citation type="submission" date="2016-09" db="EMBL/GenBank/DDBJ databases">
        <authorList>
            <person name="Hebert L."/>
            <person name="Moumen B."/>
        </authorList>
    </citation>
    <scope>NUCLEOTIDE SEQUENCE [LARGE SCALE GENOMIC DNA]</scope>
    <source>
        <strain evidence="2">OVI</strain>
    </source>
</reference>
<feature type="region of interest" description="Disordered" evidence="1">
    <location>
        <begin position="298"/>
        <end position="319"/>
    </location>
</feature>
<gene>
    <name evidence="2" type="ORF">TEOVI_000196000</name>
</gene>
<dbReference type="EMBL" id="CZPT02001421">
    <property type="protein sequence ID" value="SCU70387.1"/>
    <property type="molecule type" value="Genomic_DNA"/>
</dbReference>
<dbReference type="GeneID" id="92375900"/>
<proteinExistence type="predicted"/>
<accession>A0A1G4IDJ2</accession>
<dbReference type="InterPro" id="IPR011992">
    <property type="entry name" value="EF-hand-dom_pair"/>
</dbReference>
<evidence type="ECO:0000256" key="1">
    <source>
        <dbReference type="SAM" id="MobiDB-lite"/>
    </source>
</evidence>